<dbReference type="Proteomes" id="UP000772618">
    <property type="component" value="Unassembled WGS sequence"/>
</dbReference>
<dbReference type="EC" id="2.4.-.-" evidence="1"/>
<organism evidence="1 2">
    <name type="scientific">Chryseosolibacter indicus</name>
    <dbReference type="NCBI Taxonomy" id="2782351"/>
    <lineage>
        <taxon>Bacteria</taxon>
        <taxon>Pseudomonadati</taxon>
        <taxon>Bacteroidota</taxon>
        <taxon>Cytophagia</taxon>
        <taxon>Cytophagales</taxon>
        <taxon>Chryseotaleaceae</taxon>
        <taxon>Chryseosolibacter</taxon>
    </lineage>
</organism>
<dbReference type="Gene3D" id="3.90.550.60">
    <property type="match status" value="1"/>
</dbReference>
<dbReference type="SUPFAM" id="SSF53448">
    <property type="entry name" value="Nucleotide-diphospho-sugar transferases"/>
    <property type="match status" value="1"/>
</dbReference>
<reference evidence="1 2" key="1">
    <citation type="submission" date="2021-05" db="EMBL/GenBank/DDBJ databases">
        <title>A Polyphasic approach of four new species of the genus Ohtaekwangia: Ohtaekwangia histidinii sp. nov., Ohtaekwangia cretensis sp. nov., Ohtaekwangia indiensis sp. nov., Ohtaekwangia reichenbachii sp. nov. from diverse environment.</title>
        <authorList>
            <person name="Octaviana S."/>
        </authorList>
    </citation>
    <scope>NUCLEOTIDE SEQUENCE [LARGE SCALE GENOMIC DNA]</scope>
    <source>
        <strain evidence="1 2">PWU20</strain>
    </source>
</reference>
<gene>
    <name evidence="1" type="ORF">KK060_09920</name>
</gene>
<sequence length="608" mass="70742">MTNQATPAISRTSVENDFIEEQSFSLVDFVFPTIDVCTEDALYFRQNDRAQYDYNSKIFWLKEGGVLSFDTYFNSFPIGKFRRYTTIQSLQFQIAGKGAFKLRFRVNRIGYSSRLMSEVVVELTESESETIDLPFYSKLEDGILFVSIECLSQEGVVRELSFTTTDIPNTDVKMGIVVTHFKREQYVIPAIQRLHQLLEAPKYQGKIELIVVDNSNTLLPEQCGKAILIPNKNYGGSGGFTRGLLHLIDSQDFTHCLFMDDDASCEIESIRRTYAFLQYTKDPRTSIAGALLLESLQYIQFENGASYSRGIVRPLKTHFDLRDASKVMLNEAEERVDYGAWWFFAFSIKAIKHFSFPFFVRGDDITFSIQNDLHVITLNGVCSWGENFSYKITAMERYLTMRSTLQMAILNHPSENSKKEALAFFKRQVIYDLKTYNYDRAHLMCEAMHDVLKGKKFWLANVNMDEKRKQLQSLISHEKVQKMPDIFNYPSGTSFDPDKEPLTRKLLRVFTLNGHLLPEFLLHKYAFRLNRFDENTPGNTFRKKRILYYDPYTLTGYQAERSVSRYFKVLFRFFSGYSSFSRKYSSLVKEFKNGSEMMSSDFWKKLYS</sequence>
<accession>A0ABS5VQH1</accession>
<dbReference type="InterPro" id="IPR029044">
    <property type="entry name" value="Nucleotide-diphossugar_trans"/>
</dbReference>
<dbReference type="RefSeq" id="WP_254153559.1">
    <property type="nucleotide sequence ID" value="NZ_JAHESD010000017.1"/>
</dbReference>
<evidence type="ECO:0000313" key="2">
    <source>
        <dbReference type="Proteomes" id="UP000772618"/>
    </source>
</evidence>
<protein>
    <submittedName>
        <fullName evidence="1">Glycosyltransferase</fullName>
        <ecNumber evidence="1">2.4.-.-</ecNumber>
    </submittedName>
</protein>
<proteinExistence type="predicted"/>
<name>A0ABS5VQH1_9BACT</name>
<keyword evidence="2" id="KW-1185">Reference proteome</keyword>
<dbReference type="GO" id="GO:0016757">
    <property type="term" value="F:glycosyltransferase activity"/>
    <property type="evidence" value="ECO:0007669"/>
    <property type="project" value="UniProtKB-KW"/>
</dbReference>
<keyword evidence="1" id="KW-0328">Glycosyltransferase</keyword>
<evidence type="ECO:0000313" key="1">
    <source>
        <dbReference type="EMBL" id="MBT1703596.1"/>
    </source>
</evidence>
<comment type="caution">
    <text evidence="1">The sequence shown here is derived from an EMBL/GenBank/DDBJ whole genome shotgun (WGS) entry which is preliminary data.</text>
</comment>
<keyword evidence="1" id="KW-0808">Transferase</keyword>
<dbReference type="EMBL" id="JAHESD010000017">
    <property type="protein sequence ID" value="MBT1703596.1"/>
    <property type="molecule type" value="Genomic_DNA"/>
</dbReference>